<reference evidence="1 2" key="1">
    <citation type="submission" date="2019-08" db="EMBL/GenBank/DDBJ databases">
        <title>Whole genome of Aphis craccivora.</title>
        <authorList>
            <person name="Voronova N.V."/>
            <person name="Shulinski R.S."/>
            <person name="Bandarenka Y.V."/>
            <person name="Zhorov D.G."/>
            <person name="Warner D."/>
        </authorList>
    </citation>
    <scope>NUCLEOTIDE SEQUENCE [LARGE SCALE GENOMIC DNA]</scope>
    <source>
        <strain evidence="1">180601</strain>
        <tissue evidence="1">Whole Body</tissue>
    </source>
</reference>
<name>A0A6G0VRW9_APHCR</name>
<evidence type="ECO:0000313" key="2">
    <source>
        <dbReference type="Proteomes" id="UP000478052"/>
    </source>
</evidence>
<dbReference type="OrthoDB" id="6627333at2759"/>
<comment type="caution">
    <text evidence="1">The sequence shown here is derived from an EMBL/GenBank/DDBJ whole genome shotgun (WGS) entry which is preliminary data.</text>
</comment>
<sequence>MQQLCKLKINWDDALSAEMQMKWKKYLKGLDHCNNLIIPRWLQCDNAANIYVHGFADASCKAYGACLYVVCAKSRIAPINIITIPRLELCAAVLLSKLIGKIVPALRINVTNIYCWSDSKVALAWIAADATRWKPFVANRVSKVHNLTSRHSWAYVNTKENPADILSRGCDVQDIQKCTLWWNGPAWLTDEHATWETLYQVQEDEEILCEERKQSNLIVMVAEVKKNYFVQLCEKYSKLNRFQRVFAYRVRYEHNISSKFKSKKKILRSTQ</sequence>
<dbReference type="InterPro" id="IPR008042">
    <property type="entry name" value="Retrotrans_Pao"/>
</dbReference>
<proteinExistence type="predicted"/>
<dbReference type="EMBL" id="VUJU01013676">
    <property type="protein sequence ID" value="KAF0704033.1"/>
    <property type="molecule type" value="Genomic_DNA"/>
</dbReference>
<dbReference type="PANTHER" id="PTHR47331">
    <property type="entry name" value="PHD-TYPE DOMAIN-CONTAINING PROTEIN"/>
    <property type="match status" value="1"/>
</dbReference>
<accession>A0A6G0VRW9</accession>
<protein>
    <submittedName>
        <fullName evidence="1">Integrase catalytic domain-containing protein</fullName>
    </submittedName>
</protein>
<evidence type="ECO:0000313" key="1">
    <source>
        <dbReference type="EMBL" id="KAF0704033.1"/>
    </source>
</evidence>
<gene>
    <name evidence="1" type="ORF">FWK35_00034530</name>
</gene>
<keyword evidence="2" id="KW-1185">Reference proteome</keyword>
<organism evidence="1 2">
    <name type="scientific">Aphis craccivora</name>
    <name type="common">Cowpea aphid</name>
    <dbReference type="NCBI Taxonomy" id="307492"/>
    <lineage>
        <taxon>Eukaryota</taxon>
        <taxon>Metazoa</taxon>
        <taxon>Ecdysozoa</taxon>
        <taxon>Arthropoda</taxon>
        <taxon>Hexapoda</taxon>
        <taxon>Insecta</taxon>
        <taxon>Pterygota</taxon>
        <taxon>Neoptera</taxon>
        <taxon>Paraneoptera</taxon>
        <taxon>Hemiptera</taxon>
        <taxon>Sternorrhyncha</taxon>
        <taxon>Aphidomorpha</taxon>
        <taxon>Aphidoidea</taxon>
        <taxon>Aphididae</taxon>
        <taxon>Aphidini</taxon>
        <taxon>Aphis</taxon>
        <taxon>Aphis</taxon>
    </lineage>
</organism>
<dbReference type="AlphaFoldDB" id="A0A6G0VRW9"/>
<dbReference type="Proteomes" id="UP000478052">
    <property type="component" value="Unassembled WGS sequence"/>
</dbReference>
<dbReference type="Pfam" id="PF05380">
    <property type="entry name" value="Peptidase_A17"/>
    <property type="match status" value="1"/>
</dbReference>